<name>A0AAV5EJM8_ELECO</name>
<organism evidence="1 2">
    <name type="scientific">Eleusine coracana subsp. coracana</name>
    <dbReference type="NCBI Taxonomy" id="191504"/>
    <lineage>
        <taxon>Eukaryota</taxon>
        <taxon>Viridiplantae</taxon>
        <taxon>Streptophyta</taxon>
        <taxon>Embryophyta</taxon>
        <taxon>Tracheophyta</taxon>
        <taxon>Spermatophyta</taxon>
        <taxon>Magnoliopsida</taxon>
        <taxon>Liliopsida</taxon>
        <taxon>Poales</taxon>
        <taxon>Poaceae</taxon>
        <taxon>PACMAD clade</taxon>
        <taxon>Chloridoideae</taxon>
        <taxon>Cynodonteae</taxon>
        <taxon>Eleusininae</taxon>
        <taxon>Eleusine</taxon>
    </lineage>
</organism>
<gene>
    <name evidence="1" type="primary">gb11209</name>
    <name evidence="1" type="ORF">PR202_gb11209</name>
</gene>
<dbReference type="Proteomes" id="UP001054889">
    <property type="component" value="Unassembled WGS sequence"/>
</dbReference>
<dbReference type="PANTHER" id="PTHR33116">
    <property type="entry name" value="REVERSE TRANSCRIPTASE ZINC-BINDING DOMAIN-CONTAINING PROTEIN-RELATED-RELATED"/>
    <property type="match status" value="1"/>
</dbReference>
<accession>A0AAV5EJM8</accession>
<proteinExistence type="predicted"/>
<dbReference type="PANTHER" id="PTHR33116:SF86">
    <property type="entry name" value="REVERSE TRANSCRIPTASE DOMAIN-CONTAINING PROTEIN"/>
    <property type="match status" value="1"/>
</dbReference>
<dbReference type="AlphaFoldDB" id="A0AAV5EJM8"/>
<sequence length="264" mass="29929">MTAYCSSRQIGGVRKLLRNVLRDYCNASGQQINLEKSSIHFAKGCNANVREEIKSILDICSEVLSEKYLGMPTDVGKSVHGAFKYLKDRVWKRVQGWMEQCLSAGGKEVLIKSIAQAIPTYSMLCFKLPRGLCKHIDKVIWSFWWGSKEGKRRVHWVAWEEMIKPKYMGSLGFQDTELFNLALLAKKSNGVCFKTQQLSAHMFSKLCTSQIVDCWKPALDPHRRGCGELSWKEGTSLSRELSKESVLDNLPTYGRLTGYLGMDS</sequence>
<reference evidence="1" key="2">
    <citation type="submission" date="2021-12" db="EMBL/GenBank/DDBJ databases">
        <title>Resequencing data analysis of finger millet.</title>
        <authorList>
            <person name="Hatakeyama M."/>
            <person name="Aluri S."/>
            <person name="Balachadran M.T."/>
            <person name="Sivarajan S.R."/>
            <person name="Poveda L."/>
            <person name="Shimizu-Inatsugi R."/>
            <person name="Schlapbach R."/>
            <person name="Sreeman S.M."/>
            <person name="Shimizu K.K."/>
        </authorList>
    </citation>
    <scope>NUCLEOTIDE SEQUENCE</scope>
</reference>
<keyword evidence="2" id="KW-1185">Reference proteome</keyword>
<comment type="caution">
    <text evidence="1">The sequence shown here is derived from an EMBL/GenBank/DDBJ whole genome shotgun (WGS) entry which is preliminary data.</text>
</comment>
<reference evidence="1" key="1">
    <citation type="journal article" date="2018" name="DNA Res.">
        <title>Multiple hybrid de novo genome assembly of finger millet, an orphan allotetraploid crop.</title>
        <authorList>
            <person name="Hatakeyama M."/>
            <person name="Aluri S."/>
            <person name="Balachadran M.T."/>
            <person name="Sivarajan S.R."/>
            <person name="Patrignani A."/>
            <person name="Gruter S."/>
            <person name="Poveda L."/>
            <person name="Shimizu-Inatsugi R."/>
            <person name="Baeten J."/>
            <person name="Francoijs K.J."/>
            <person name="Nataraja K.N."/>
            <person name="Reddy Y.A.N."/>
            <person name="Phadnis S."/>
            <person name="Ravikumar R.L."/>
            <person name="Schlapbach R."/>
            <person name="Sreeman S.M."/>
            <person name="Shimizu K.K."/>
        </authorList>
    </citation>
    <scope>NUCLEOTIDE SEQUENCE</scope>
</reference>
<evidence type="ECO:0000313" key="2">
    <source>
        <dbReference type="Proteomes" id="UP001054889"/>
    </source>
</evidence>
<evidence type="ECO:0000313" key="1">
    <source>
        <dbReference type="EMBL" id="GJN23549.1"/>
    </source>
</evidence>
<dbReference type="EMBL" id="BQKI01000076">
    <property type="protein sequence ID" value="GJN23549.1"/>
    <property type="molecule type" value="Genomic_DNA"/>
</dbReference>
<protein>
    <submittedName>
        <fullName evidence="1">Uncharacterized protein</fullName>
    </submittedName>
</protein>